<dbReference type="OrthoDB" id="499075at2"/>
<dbReference type="PROSITE" id="PS50075">
    <property type="entry name" value="CARRIER"/>
    <property type="match status" value="1"/>
</dbReference>
<keyword evidence="6" id="KW-0276">Fatty acid metabolism</keyword>
<evidence type="ECO:0000256" key="17">
    <source>
        <dbReference type="ARBA" id="ARBA00073623"/>
    </source>
</evidence>
<dbReference type="GO" id="GO:0034081">
    <property type="term" value="C:polyketide synthase complex"/>
    <property type="evidence" value="ECO:0007669"/>
    <property type="project" value="UniProtKB-ARBA"/>
</dbReference>
<evidence type="ECO:0000259" key="22">
    <source>
        <dbReference type="PROSITE" id="PS52004"/>
    </source>
</evidence>
<evidence type="ECO:0000256" key="1">
    <source>
        <dbReference type="ARBA" id="ARBA00001937"/>
    </source>
</evidence>
<keyword evidence="9" id="KW-0443">Lipid metabolism</keyword>
<keyword evidence="10" id="KW-0511">Multifunctional enzyme</keyword>
<evidence type="ECO:0000256" key="7">
    <source>
        <dbReference type="ARBA" id="ARBA00022857"/>
    </source>
</evidence>
<dbReference type="FunFam" id="1.10.1200.10:FF:000005">
    <property type="entry name" value="Nonribosomal peptide synthetase 1"/>
    <property type="match status" value="1"/>
</dbReference>
<evidence type="ECO:0000256" key="20">
    <source>
        <dbReference type="ARBA" id="ARBA00084020"/>
    </source>
</evidence>
<evidence type="ECO:0000313" key="23">
    <source>
        <dbReference type="EMBL" id="KAF3884400.1"/>
    </source>
</evidence>
<comment type="catalytic activity">
    <reaction evidence="12">
        <text>19-(4-hydroxyphenyl)nonadecanoyl-[(phenol)carboxyphthiodiolenone synthase] + 2 (S)-methylmalonyl-CoA + 3 malonyl-CoA + 5 NADPH + 10 H(+) = C37-(phenol)carboxyphthiodiolenone-[(phenol)carboxyphthiodiolenone synthase] + 5 CO2 + 5 NADP(+) + 5 CoA + 2 H2O</text>
        <dbReference type="Rhea" id="RHEA:57760"/>
        <dbReference type="Rhea" id="RHEA-COMP:14273"/>
        <dbReference type="Rhea" id="RHEA-COMP:14990"/>
        <dbReference type="ChEBI" id="CHEBI:15377"/>
        <dbReference type="ChEBI" id="CHEBI:15378"/>
        <dbReference type="ChEBI" id="CHEBI:16526"/>
        <dbReference type="ChEBI" id="CHEBI:57287"/>
        <dbReference type="ChEBI" id="CHEBI:57327"/>
        <dbReference type="ChEBI" id="CHEBI:57384"/>
        <dbReference type="ChEBI" id="CHEBI:57783"/>
        <dbReference type="ChEBI" id="CHEBI:58349"/>
        <dbReference type="ChEBI" id="CHEBI:133301"/>
        <dbReference type="ChEBI" id="CHEBI:142260"/>
        <dbReference type="EC" id="2.3.1.292"/>
    </reaction>
</comment>
<dbReference type="InterPro" id="IPR036736">
    <property type="entry name" value="ACP-like_sf"/>
</dbReference>
<dbReference type="InterPro" id="IPR014043">
    <property type="entry name" value="Acyl_transferase_dom"/>
</dbReference>
<evidence type="ECO:0000256" key="10">
    <source>
        <dbReference type="ARBA" id="ARBA00023268"/>
    </source>
</evidence>
<dbReference type="PROSITE" id="PS00606">
    <property type="entry name" value="KS3_1"/>
    <property type="match status" value="1"/>
</dbReference>
<dbReference type="SUPFAM" id="SSF47336">
    <property type="entry name" value="ACP-like"/>
    <property type="match status" value="1"/>
</dbReference>
<comment type="cofactor">
    <cofactor evidence="2">
        <name>pantetheine 4'-phosphate</name>
        <dbReference type="ChEBI" id="CHEBI:47942"/>
    </cofactor>
</comment>
<dbReference type="Pfam" id="PF02801">
    <property type="entry name" value="Ketoacyl-synt_C"/>
    <property type="match status" value="1"/>
</dbReference>
<dbReference type="PANTHER" id="PTHR43775:SF51">
    <property type="entry name" value="INACTIVE PHENOLPHTHIOCEROL SYNTHESIS POLYKETIDE SYNTHASE TYPE I PKS1-RELATED"/>
    <property type="match status" value="1"/>
</dbReference>
<dbReference type="Gene3D" id="3.30.70.3290">
    <property type="match status" value="1"/>
</dbReference>
<dbReference type="GO" id="GO:0004312">
    <property type="term" value="F:fatty acid synthase activity"/>
    <property type="evidence" value="ECO:0007669"/>
    <property type="project" value="TreeGrafter"/>
</dbReference>
<dbReference type="PANTHER" id="PTHR43775">
    <property type="entry name" value="FATTY ACID SYNTHASE"/>
    <property type="match status" value="1"/>
</dbReference>
<dbReference type="GO" id="GO:0031177">
    <property type="term" value="F:phosphopantetheine binding"/>
    <property type="evidence" value="ECO:0007669"/>
    <property type="project" value="InterPro"/>
</dbReference>
<keyword evidence="3" id="KW-0596">Phosphopantetheine</keyword>
<dbReference type="InterPro" id="IPR036291">
    <property type="entry name" value="NAD(P)-bd_dom_sf"/>
</dbReference>
<dbReference type="Gene3D" id="3.40.47.10">
    <property type="match status" value="1"/>
</dbReference>
<dbReference type="SMART" id="SM00827">
    <property type="entry name" value="PKS_AT"/>
    <property type="match status" value="1"/>
</dbReference>
<comment type="catalytic activity">
    <reaction evidence="11">
        <text>17-(4-hydroxyphenyl)heptadecanoyl-[(phenol)carboxyphthiodiolenone synthase] + 2 (S)-methylmalonyl-CoA + 3 malonyl-CoA + 5 NADPH + 10 H(+) = C35-(phenol)carboxyphthiodiolenone-[(phenol)carboxyphthiodiolenone synthase] + 5 CO2 + 5 NADP(+) + 5 CoA + 2 H2O</text>
        <dbReference type="Rhea" id="RHEA:57756"/>
        <dbReference type="Rhea" id="RHEA-COMP:14272"/>
        <dbReference type="Rhea" id="RHEA-COMP:14989"/>
        <dbReference type="ChEBI" id="CHEBI:15377"/>
        <dbReference type="ChEBI" id="CHEBI:15378"/>
        <dbReference type="ChEBI" id="CHEBI:16526"/>
        <dbReference type="ChEBI" id="CHEBI:57287"/>
        <dbReference type="ChEBI" id="CHEBI:57327"/>
        <dbReference type="ChEBI" id="CHEBI:57384"/>
        <dbReference type="ChEBI" id="CHEBI:57783"/>
        <dbReference type="ChEBI" id="CHEBI:58349"/>
        <dbReference type="ChEBI" id="CHEBI:133300"/>
        <dbReference type="ChEBI" id="CHEBI:142259"/>
        <dbReference type="EC" id="2.3.1.292"/>
    </reaction>
</comment>
<dbReference type="GO" id="GO:0071770">
    <property type="term" value="P:DIM/DIP cell wall layer assembly"/>
    <property type="evidence" value="ECO:0007669"/>
    <property type="project" value="TreeGrafter"/>
</dbReference>
<evidence type="ECO:0000313" key="24">
    <source>
        <dbReference type="EMBL" id="KIE13723.1"/>
    </source>
</evidence>
<dbReference type="SUPFAM" id="SSF51735">
    <property type="entry name" value="NAD(P)-binding Rossmann-fold domains"/>
    <property type="match status" value="2"/>
</dbReference>
<dbReference type="GO" id="GO:0006633">
    <property type="term" value="P:fatty acid biosynthetic process"/>
    <property type="evidence" value="ECO:0007669"/>
    <property type="project" value="InterPro"/>
</dbReference>
<dbReference type="InterPro" id="IPR001227">
    <property type="entry name" value="Ac_transferase_dom_sf"/>
</dbReference>
<dbReference type="GO" id="GO:0004315">
    <property type="term" value="F:3-oxoacyl-[acyl-carrier-protein] synthase activity"/>
    <property type="evidence" value="ECO:0007669"/>
    <property type="project" value="InterPro"/>
</dbReference>
<dbReference type="Pfam" id="PF00698">
    <property type="entry name" value="Acyl_transf_1"/>
    <property type="match status" value="1"/>
</dbReference>
<keyword evidence="4" id="KW-0597">Phosphoprotein</keyword>
<comment type="caution">
    <text evidence="24">The sequence shown here is derived from an EMBL/GenBank/DDBJ whole genome shotgun (WGS) entry which is preliminary data.</text>
</comment>
<comment type="catalytic activity">
    <reaction evidence="13">
        <text>docosanoyl-[(phenol)carboxyphthiodiolenone synthase] + 2 (S)-methylmalonyl-CoA + 3 malonyl-CoA + 5 NADPH + 10 H(+) = C34-carboxyphthiodiolenone-[(phenol)carboxyphthiodiolenone synthase] + 5 CO2 + 5 NADP(+) + 5 CoA + 2 H2O</text>
        <dbReference type="Rhea" id="RHEA:57752"/>
        <dbReference type="Rhea" id="RHEA-COMP:14987"/>
        <dbReference type="Rhea" id="RHEA-COMP:14988"/>
        <dbReference type="ChEBI" id="CHEBI:15377"/>
        <dbReference type="ChEBI" id="CHEBI:15378"/>
        <dbReference type="ChEBI" id="CHEBI:16526"/>
        <dbReference type="ChEBI" id="CHEBI:57287"/>
        <dbReference type="ChEBI" id="CHEBI:57327"/>
        <dbReference type="ChEBI" id="CHEBI:57384"/>
        <dbReference type="ChEBI" id="CHEBI:57783"/>
        <dbReference type="ChEBI" id="CHEBI:58349"/>
        <dbReference type="ChEBI" id="CHEBI:142237"/>
        <dbReference type="ChEBI" id="CHEBI:142238"/>
        <dbReference type="EC" id="2.3.1.292"/>
    </reaction>
</comment>
<dbReference type="Pfam" id="PF00109">
    <property type="entry name" value="ketoacyl-synt"/>
    <property type="match status" value="1"/>
</dbReference>
<dbReference type="Pfam" id="PF00550">
    <property type="entry name" value="PP-binding"/>
    <property type="match status" value="1"/>
</dbReference>
<gene>
    <name evidence="24" type="ORF">DA73_0203475</name>
    <name evidence="23" type="ORF">DA73_0400002095</name>
</gene>
<dbReference type="InterPro" id="IPR006162">
    <property type="entry name" value="Ppantetheine_attach_site"/>
</dbReference>
<evidence type="ECO:0000259" key="21">
    <source>
        <dbReference type="PROSITE" id="PS50075"/>
    </source>
</evidence>
<dbReference type="InterPro" id="IPR018201">
    <property type="entry name" value="Ketoacyl_synth_AS"/>
</dbReference>
<dbReference type="CDD" id="cd00833">
    <property type="entry name" value="PKS"/>
    <property type="match status" value="1"/>
</dbReference>
<dbReference type="CDD" id="cd08953">
    <property type="entry name" value="KR_2_SDR_x"/>
    <property type="match status" value="1"/>
</dbReference>
<evidence type="ECO:0000256" key="3">
    <source>
        <dbReference type="ARBA" id="ARBA00022450"/>
    </source>
</evidence>
<comment type="cofactor">
    <cofactor evidence="1">
        <name>NADP(+)</name>
        <dbReference type="ChEBI" id="CHEBI:58349"/>
    </cofactor>
</comment>
<dbReference type="EMBL" id="JHEG02000012">
    <property type="protein sequence ID" value="KIE13723.1"/>
    <property type="molecule type" value="Genomic_DNA"/>
</dbReference>
<dbReference type="Gene3D" id="3.40.50.720">
    <property type="entry name" value="NAD(P)-binding Rossmann-like Domain"/>
    <property type="match status" value="1"/>
</dbReference>
<dbReference type="PROSITE" id="PS00012">
    <property type="entry name" value="PHOSPHOPANTETHEINE"/>
    <property type="match status" value="1"/>
</dbReference>
<dbReference type="SUPFAM" id="SSF52151">
    <property type="entry name" value="FabD/lysophospholipase-like"/>
    <property type="match status" value="1"/>
</dbReference>
<dbReference type="InterPro" id="IPR016039">
    <property type="entry name" value="Thiolase-like"/>
</dbReference>
<dbReference type="SUPFAM" id="SSF55048">
    <property type="entry name" value="Probable ACP-binding domain of malonyl-CoA ACP transacylase"/>
    <property type="match status" value="1"/>
</dbReference>
<keyword evidence="5" id="KW-0808">Transferase</keyword>
<accession>A0A0C1RDM4</accession>
<protein>
    <recommendedName>
        <fullName evidence="17">Phenolphthiocerol/phthiocerol polyketide synthase subunit E</fullName>
        <ecNumber evidence="16">2.3.1.292</ecNumber>
    </recommendedName>
    <alternativeName>
        <fullName evidence="19">(Phenol)carboxyphthiodiolenone synthase subunit E</fullName>
    </alternativeName>
    <alternativeName>
        <fullName evidence="20">Beta-ketoacyl-acyl-carrier-protein synthase I</fullName>
    </alternativeName>
    <alternativeName>
        <fullName evidence="18">Phthiocerol synthesis polyketide synthase type I PpsE</fullName>
    </alternativeName>
</protein>
<dbReference type="InterPro" id="IPR016036">
    <property type="entry name" value="Malonyl_transacylase_ACP-bd"/>
</dbReference>
<dbReference type="Pfam" id="PF22621">
    <property type="entry name" value="CurL-like_PKS_C"/>
    <property type="match status" value="1"/>
</dbReference>
<dbReference type="STRING" id="1479485.DA73_0203475"/>
<dbReference type="GO" id="GO:0005886">
    <property type="term" value="C:plasma membrane"/>
    <property type="evidence" value="ECO:0007669"/>
    <property type="project" value="TreeGrafter"/>
</dbReference>
<name>A0A0C1RDM4_9CYAN</name>
<keyword evidence="7" id="KW-0521">NADP</keyword>
<dbReference type="SMART" id="SM00822">
    <property type="entry name" value="PKS_KR"/>
    <property type="match status" value="1"/>
</dbReference>
<dbReference type="InterPro" id="IPR020841">
    <property type="entry name" value="PKS_Beta-ketoAc_synthase_dom"/>
</dbReference>
<evidence type="ECO:0000256" key="15">
    <source>
        <dbReference type="ARBA" id="ARBA00058455"/>
    </source>
</evidence>
<dbReference type="InterPro" id="IPR016035">
    <property type="entry name" value="Acyl_Trfase/lysoPLipase"/>
</dbReference>
<dbReference type="EMBL" id="JHEG04000001">
    <property type="protein sequence ID" value="KAF3884400.1"/>
    <property type="molecule type" value="Genomic_DNA"/>
</dbReference>
<dbReference type="Gene3D" id="3.30.70.250">
    <property type="entry name" value="Malonyl-CoA ACP transacylase, ACP-binding"/>
    <property type="match status" value="1"/>
</dbReference>
<dbReference type="GO" id="GO:0016491">
    <property type="term" value="F:oxidoreductase activity"/>
    <property type="evidence" value="ECO:0007669"/>
    <property type="project" value="UniProtKB-KW"/>
</dbReference>
<reference evidence="24" key="1">
    <citation type="journal article" date="2015" name="Genome Announc.">
        <title>Draft Genome Sequence of Tolypothrix boutellei Strain VB521301.</title>
        <authorList>
            <person name="Chandrababunaidu M.M."/>
            <person name="Singh D."/>
            <person name="Sen D."/>
            <person name="Bhan S."/>
            <person name="Das S."/>
            <person name="Gupta A."/>
            <person name="Adhikary S.P."/>
            <person name="Tripathy S."/>
        </authorList>
    </citation>
    <scope>NUCLEOTIDE SEQUENCE</scope>
    <source>
        <strain evidence="24">VB521301</strain>
    </source>
</reference>
<evidence type="ECO:0000256" key="8">
    <source>
        <dbReference type="ARBA" id="ARBA00023002"/>
    </source>
</evidence>
<dbReference type="EC" id="2.3.1.292" evidence="16"/>
<dbReference type="RefSeq" id="WP_038071988.1">
    <property type="nucleotide sequence ID" value="NZ_JHEG04000001.1"/>
</dbReference>
<dbReference type="Proteomes" id="UP000029738">
    <property type="component" value="Unassembled WGS sequence"/>
</dbReference>
<evidence type="ECO:0000256" key="18">
    <source>
        <dbReference type="ARBA" id="ARBA00075053"/>
    </source>
</evidence>
<dbReference type="InterPro" id="IPR013968">
    <property type="entry name" value="PKS_KR"/>
</dbReference>
<dbReference type="SUPFAM" id="SSF53901">
    <property type="entry name" value="Thiolase-like"/>
    <property type="match status" value="1"/>
</dbReference>
<evidence type="ECO:0000256" key="4">
    <source>
        <dbReference type="ARBA" id="ARBA00022553"/>
    </source>
</evidence>
<evidence type="ECO:0000256" key="5">
    <source>
        <dbReference type="ARBA" id="ARBA00022679"/>
    </source>
</evidence>
<evidence type="ECO:0000256" key="9">
    <source>
        <dbReference type="ARBA" id="ARBA00023098"/>
    </source>
</evidence>
<dbReference type="SMART" id="SM00825">
    <property type="entry name" value="PKS_KS"/>
    <property type="match status" value="1"/>
</dbReference>
<dbReference type="SMART" id="SM00823">
    <property type="entry name" value="PKS_PP"/>
    <property type="match status" value="1"/>
</dbReference>
<evidence type="ECO:0000313" key="25">
    <source>
        <dbReference type="Proteomes" id="UP000029738"/>
    </source>
</evidence>
<dbReference type="InterPro" id="IPR050091">
    <property type="entry name" value="PKS_NRPS_Biosynth_Enz"/>
</dbReference>
<comment type="function">
    <text evidence="15">Part of the PpsABCDE complex involved in the biosynthesis of the lipid core common to phthiocerols and phenolphthiocerols by successive additions of malonyl-CoA or methylmalonyl-CoA extender units. PpsA can accept as substrate the activated forms of either icosanoyl (C20), docosanoyl (C22) or lignoceroyl (C24) groups from FadD26, or a (4-hydroxyphenyl)-C17 or (4-hydroxyphenyl)-C19 fatty acyl from FadD29. PpsA initiates the biosynthesis and extends its substrate using a malonyl-CoA extender unit. The PpsB and PpsC proteins add the second and third malonyl-CoA extender units. PpsD adds an (R)-methylmalonyl unit and PpsE adds a second (R)-methylmalonyl unit. The incorporation of the methylmalonyl units results in formation of two branched methyl groups in the elongated product.</text>
</comment>
<evidence type="ECO:0000256" key="19">
    <source>
        <dbReference type="ARBA" id="ARBA00078169"/>
    </source>
</evidence>
<dbReference type="FunFam" id="3.40.47.10:FF:000042">
    <property type="entry name" value="Polyketide synthase Pks13"/>
    <property type="match status" value="1"/>
</dbReference>
<dbReference type="PROSITE" id="PS52004">
    <property type="entry name" value="KS3_2"/>
    <property type="match status" value="1"/>
</dbReference>
<dbReference type="InterPro" id="IPR020806">
    <property type="entry name" value="PKS_PP-bd"/>
</dbReference>
<dbReference type="InterPro" id="IPR014031">
    <property type="entry name" value="Ketoacyl_synth_C"/>
</dbReference>
<proteinExistence type="predicted"/>
<dbReference type="InterPro" id="IPR014030">
    <property type="entry name" value="Ketoacyl_synth_N"/>
</dbReference>
<evidence type="ECO:0000256" key="2">
    <source>
        <dbReference type="ARBA" id="ARBA00001957"/>
    </source>
</evidence>
<feature type="domain" description="Carrier" evidence="21">
    <location>
        <begin position="1449"/>
        <end position="1524"/>
    </location>
</feature>
<dbReference type="InterPro" id="IPR057326">
    <property type="entry name" value="KR_dom"/>
</dbReference>
<evidence type="ECO:0000256" key="14">
    <source>
        <dbReference type="ARBA" id="ARBA00052745"/>
    </source>
</evidence>
<evidence type="ECO:0000256" key="12">
    <source>
        <dbReference type="ARBA" id="ARBA00051971"/>
    </source>
</evidence>
<evidence type="ECO:0000256" key="11">
    <source>
        <dbReference type="ARBA" id="ARBA00050973"/>
    </source>
</evidence>
<keyword evidence="8" id="KW-0560">Oxidoreductase</keyword>
<evidence type="ECO:0000256" key="6">
    <source>
        <dbReference type="ARBA" id="ARBA00022832"/>
    </source>
</evidence>
<dbReference type="Gene3D" id="1.10.1200.10">
    <property type="entry name" value="ACP-like"/>
    <property type="match status" value="1"/>
</dbReference>
<dbReference type="FunFam" id="3.40.366.10:FF:000002">
    <property type="entry name" value="Probable polyketide synthase 2"/>
    <property type="match status" value="1"/>
</dbReference>
<feature type="domain" description="Ketosynthase family 3 (KS3)" evidence="22">
    <location>
        <begin position="10"/>
        <end position="437"/>
    </location>
</feature>
<dbReference type="Pfam" id="PF08659">
    <property type="entry name" value="KR"/>
    <property type="match status" value="1"/>
</dbReference>
<keyword evidence="25" id="KW-1185">Reference proteome</keyword>
<sequence>MDNWETHEGMDAIAIVGIAGRFPGAKNVNEFWQNLRDGVESISFFTDEELEAAGIDRALLNHQNYVKANGLLEDVEMFDASFFGFTPREAEVMDPQHRLFLECAWEVLENAGYDPEIYDGQIGVYAGAGLNSYLLYNLISNRDKIESVGTYQVFISNDKDFVPTRVSYKLNLTGPSVNVSTACSTSLVAVQMGCQSLLNYQCDMVLAGGVSVGITQKTGYLYQEGMILSPDGHCRAFDARSQGTIGGNGVGIVLLKRLSDALADGDNIHAVIRGAAINNDGSLKVGYTAPSVEGQAAVISEAQAIAGIEAETITYVEAHGTGTVLGDPIEITALTQAFSGTTQKKGFCAIGSVKTNIGHLDTAAGVAGLIKTVMALKNKAIPPSLHFEKPNPKIDFANSPFFVNTTLREWKTNGTKRRAGVSSFGIGGTNAHVILEEAPTLKSSGESRPWQLLVLSAKTDSALARATVNLAEHLKEHPEVNLADVAYTQSIGRRAFEHRRMLVCQDINEAASALNPIDPKQVLTSFIEPKARPVVFMFSGQGAQYVNMGRELYQTEPTFRDRVDTCAELLKPHLGLDLRDVLFPREELTAVATEQIRRTAIAQPALFVIEYALAQLWMEWGVRPQAAIGHSIGEYVAACLAGVFSLEDALALVAARGHLMQQLPAGAMLSVPLPEKKVQTLLGKELSLAAVNGPSFCVVAGTFEAVEALEKQLAEQGVECRRLHTSHAFHSKMMDPILESFTERVKKVSLTPPQIPYISNVTGTWITAAEATNPEYWAKHLRSTVRFAEGVQQLLHESEQILLEVGPGRTLSTLVRQHPNKAVQQVVLTSLRHPQDRQSDVAFVLSTLGKLWLAGVQVDWSGFYASEQRHRLPLPTYPFERQRYWIEPRKQADVVKTDVEMLSSTSIPDKKPIADWFYIPSWKRSPLSTRKLDERPVQSNTLVFIDECGLGSQLVKKLELEGQNVITVKVGSEFIKLRDDVYTLNPREENNYNALLNELRTQGKTPQTIVHLWNVTSEGEAESGPESIDKSQDLGFYSLLFLAQALGQQTVSEKLRIAVVSNNMQEVTGVEALCPEKATLLGPVKVIAQEYPNISCCSIDIASAPQRSWQEEKLIDQLLHELQTQFSDRVIAYRGSHRWVQTFEPVQLDKPNEATPGFRKGGVYLITGGLGGIGLVLAEYLATTAQAKLILIGRSALPPTEEWEQWLDSHEAEDSVSLKIRKVRKLEELGAEVLAIAADVSNLQQMQEAIAKAKARFGQIHGVLHAAGVPGGGAIIGKTRDSVEKILAPKVKGTLVLDSIFKDTPLDFFVLTSSITSIIGGFGQVDYTSANAFLDAFTHYKNSQGDNFTVCTNWDTWQEVGMAVNVSLPDVLQKLRNEMLKLAILPAEGVDAFSRILGTQLSQVVICPRDLHLREAWENTPKDFLEPSENTISSRPSHPRPELSNAYVAPRNELEQTIANIWQQLLGIEQVGVYDNFFELGGHSLLATQLISRMRETFQVELPLNSLFEESSVAGLAERIDKIRSIVQQIHALPNDTADNREEIEL</sequence>
<dbReference type="InterPro" id="IPR049490">
    <property type="entry name" value="C883_1060-like_KR_N"/>
</dbReference>
<comment type="catalytic activity">
    <reaction evidence="14">
        <text>icosanoyl-[(phenol)carboxyphthiodiolenone synthase] + 2 (S)-methylmalonyl-CoA + 3 malonyl-CoA + 5 NADPH + 10 H(+) = C32-carboxyphthiodiolenone-[(phenol)carboxyphthiodiolenone synthase] + 5 CO2 + 5 NADP(+) + 5 CoA + 2 H2O</text>
        <dbReference type="Rhea" id="RHEA:57748"/>
        <dbReference type="Rhea" id="RHEA-COMP:14985"/>
        <dbReference type="Rhea" id="RHEA-COMP:14986"/>
        <dbReference type="ChEBI" id="CHEBI:15377"/>
        <dbReference type="ChEBI" id="CHEBI:15378"/>
        <dbReference type="ChEBI" id="CHEBI:16526"/>
        <dbReference type="ChEBI" id="CHEBI:57287"/>
        <dbReference type="ChEBI" id="CHEBI:57327"/>
        <dbReference type="ChEBI" id="CHEBI:57384"/>
        <dbReference type="ChEBI" id="CHEBI:57783"/>
        <dbReference type="ChEBI" id="CHEBI:58349"/>
        <dbReference type="ChEBI" id="CHEBI:87848"/>
        <dbReference type="ChEBI" id="CHEBI:142236"/>
        <dbReference type="EC" id="2.3.1.292"/>
    </reaction>
</comment>
<evidence type="ECO:0000256" key="16">
    <source>
        <dbReference type="ARBA" id="ARBA00066974"/>
    </source>
</evidence>
<evidence type="ECO:0000256" key="13">
    <source>
        <dbReference type="ARBA" id="ARBA00052119"/>
    </source>
</evidence>
<dbReference type="Pfam" id="PF21394">
    <property type="entry name" value="Beta-ketacyl_N"/>
    <property type="match status" value="1"/>
</dbReference>
<dbReference type="InterPro" id="IPR009081">
    <property type="entry name" value="PP-bd_ACP"/>
</dbReference>
<organism evidence="24">
    <name type="scientific">Tolypothrix bouteillei VB521301</name>
    <dbReference type="NCBI Taxonomy" id="1479485"/>
    <lineage>
        <taxon>Bacteria</taxon>
        <taxon>Bacillati</taxon>
        <taxon>Cyanobacteriota</taxon>
        <taxon>Cyanophyceae</taxon>
        <taxon>Nostocales</taxon>
        <taxon>Tolypothrichaceae</taxon>
        <taxon>Tolypothrix</taxon>
    </lineage>
</organism>
<dbReference type="Gene3D" id="3.40.366.10">
    <property type="entry name" value="Malonyl-Coenzyme A Acyl Carrier Protein, domain 2"/>
    <property type="match status" value="1"/>
</dbReference>
<reference evidence="23" key="2">
    <citation type="submission" date="2019-11" db="EMBL/GenBank/DDBJ databases">
        <title>Improved Assembly of Tolypothrix boutellei genome.</title>
        <authorList>
            <person name="Sarangi A.N."/>
            <person name="Mukherjee M."/>
            <person name="Ghosh S."/>
            <person name="Singh D."/>
            <person name="Das A."/>
            <person name="Kant S."/>
            <person name="Prusty A."/>
            <person name="Tripathy S."/>
        </authorList>
    </citation>
    <scope>NUCLEOTIDE SEQUENCE</scope>
    <source>
        <strain evidence="23">VB521301</strain>
    </source>
</reference>